<comment type="caution">
    <text evidence="3">The sequence shown here is derived from an EMBL/GenBank/DDBJ whole genome shotgun (WGS) entry which is preliminary data.</text>
</comment>
<gene>
    <name evidence="3" type="ORF">LUZ63_002777</name>
</gene>
<feature type="transmembrane region" description="Helical" evidence="1">
    <location>
        <begin position="226"/>
        <end position="250"/>
    </location>
</feature>
<keyword evidence="1" id="KW-1133">Transmembrane helix</keyword>
<evidence type="ECO:0000313" key="4">
    <source>
        <dbReference type="Proteomes" id="UP001151287"/>
    </source>
</evidence>
<reference evidence="3" key="1">
    <citation type="journal article" date="2022" name="Cell">
        <title>Repeat-based holocentromeres influence genome architecture and karyotype evolution.</title>
        <authorList>
            <person name="Hofstatter P.G."/>
            <person name="Thangavel G."/>
            <person name="Lux T."/>
            <person name="Neumann P."/>
            <person name="Vondrak T."/>
            <person name="Novak P."/>
            <person name="Zhang M."/>
            <person name="Costa L."/>
            <person name="Castellani M."/>
            <person name="Scott A."/>
            <person name="Toegelov H."/>
            <person name="Fuchs J."/>
            <person name="Mata-Sucre Y."/>
            <person name="Dias Y."/>
            <person name="Vanzela A.L.L."/>
            <person name="Huettel B."/>
            <person name="Almeida C.C.S."/>
            <person name="Simkova H."/>
            <person name="Souza G."/>
            <person name="Pedrosa-Harand A."/>
            <person name="Macas J."/>
            <person name="Mayer K.F.X."/>
            <person name="Houben A."/>
            <person name="Marques A."/>
        </authorList>
    </citation>
    <scope>NUCLEOTIDE SEQUENCE</scope>
    <source>
        <strain evidence="3">RhyBre1mFocal</strain>
    </source>
</reference>
<feature type="chain" id="PRO_5040242874" evidence="2">
    <location>
        <begin position="18"/>
        <end position="300"/>
    </location>
</feature>
<keyword evidence="1" id="KW-0472">Membrane</keyword>
<dbReference type="OrthoDB" id="1101105at2759"/>
<evidence type="ECO:0000313" key="3">
    <source>
        <dbReference type="EMBL" id="KAJ1702998.1"/>
    </source>
</evidence>
<dbReference type="InterPro" id="IPR010605">
    <property type="entry name" value="DUF1191"/>
</dbReference>
<proteinExistence type="predicted"/>
<protein>
    <submittedName>
        <fullName evidence="3">Uncharacterized protein</fullName>
    </submittedName>
</protein>
<name>A0A9Q0CZE3_9POAL</name>
<dbReference type="EMBL" id="JAMQYH010000001">
    <property type="protein sequence ID" value="KAJ1702998.1"/>
    <property type="molecule type" value="Genomic_DNA"/>
</dbReference>
<dbReference type="Proteomes" id="UP001151287">
    <property type="component" value="Unassembled WGS sequence"/>
</dbReference>
<dbReference type="AlphaFoldDB" id="A0A9Q0CZE3"/>
<dbReference type="GO" id="GO:0016020">
    <property type="term" value="C:membrane"/>
    <property type="evidence" value="ECO:0007669"/>
    <property type="project" value="TreeGrafter"/>
</dbReference>
<keyword evidence="1" id="KW-0812">Transmembrane</keyword>
<dbReference type="PANTHER" id="PTHR33512:SF1">
    <property type="entry name" value="PROTEIN, PUTATIVE (DUF1191)-RELATED"/>
    <property type="match status" value="1"/>
</dbReference>
<dbReference type="Pfam" id="PF06697">
    <property type="entry name" value="DUF1191"/>
    <property type="match status" value="1"/>
</dbReference>
<evidence type="ECO:0000256" key="2">
    <source>
        <dbReference type="SAM" id="SignalP"/>
    </source>
</evidence>
<evidence type="ECO:0000256" key="1">
    <source>
        <dbReference type="SAM" id="Phobius"/>
    </source>
</evidence>
<keyword evidence="4" id="KW-1185">Reference proteome</keyword>
<keyword evidence="2" id="KW-0732">Signal</keyword>
<dbReference type="PANTHER" id="PTHR33512">
    <property type="entry name" value="PROTEIN, PUTATIVE (DUF1191)-RELATED"/>
    <property type="match status" value="1"/>
</dbReference>
<sequence length="300" mass="33637">MSFGTLLFLLFLHHASSHKTEYTTLIDQIVRDAAMRSYHSQKHQKTAVHYSLLLPPYLSGISAETVRYRAGSLRRYGASLGEFSLPPSIITRPHVKHIIVIRENMGRFSSMYEQYISTNTRLRFISPVLGLLFYNATTFHSSSSAGLHILVTKTPIIVNFSTVVESQLVQKAQCVVFQLDGNISVTNQPWDNVCITWQQGHIALMEEEANGGDDQNSTKVSRWKLVAVWIMVGTAGVVLIGLLVVALVSVRRKRNLLAEMERRAYEEEALRVSMVGHVRAPTATGARTKPSLEDEFAHEL</sequence>
<feature type="signal peptide" evidence="2">
    <location>
        <begin position="1"/>
        <end position="17"/>
    </location>
</feature>
<organism evidence="3 4">
    <name type="scientific">Rhynchospora breviuscula</name>
    <dbReference type="NCBI Taxonomy" id="2022672"/>
    <lineage>
        <taxon>Eukaryota</taxon>
        <taxon>Viridiplantae</taxon>
        <taxon>Streptophyta</taxon>
        <taxon>Embryophyta</taxon>
        <taxon>Tracheophyta</taxon>
        <taxon>Spermatophyta</taxon>
        <taxon>Magnoliopsida</taxon>
        <taxon>Liliopsida</taxon>
        <taxon>Poales</taxon>
        <taxon>Cyperaceae</taxon>
        <taxon>Cyperoideae</taxon>
        <taxon>Rhynchosporeae</taxon>
        <taxon>Rhynchospora</taxon>
    </lineage>
</organism>
<accession>A0A9Q0CZE3</accession>